<evidence type="ECO:0000256" key="4">
    <source>
        <dbReference type="ARBA" id="ARBA00022723"/>
    </source>
</evidence>
<evidence type="ECO:0000256" key="9">
    <source>
        <dbReference type="ARBA" id="ARBA00022989"/>
    </source>
</evidence>
<dbReference type="AlphaFoldDB" id="A0A7J6PGE1"/>
<feature type="transmembrane region" description="Helical" evidence="11">
    <location>
        <begin position="26"/>
        <end position="46"/>
    </location>
</feature>
<keyword evidence="10 11" id="KW-0472">Membrane</keyword>
<dbReference type="InterPro" id="IPR036412">
    <property type="entry name" value="HAD-like_sf"/>
</dbReference>
<evidence type="ECO:0000256" key="5">
    <source>
        <dbReference type="ARBA" id="ARBA00022741"/>
    </source>
</evidence>
<gene>
    <name evidence="13" type="ORF">FOZ60_008039</name>
</gene>
<dbReference type="SMART" id="SM00651">
    <property type="entry name" value="Sm"/>
    <property type="match status" value="1"/>
</dbReference>
<keyword evidence="7" id="KW-0460">Magnesium</keyword>
<feature type="transmembrane region" description="Helical" evidence="11">
    <location>
        <begin position="990"/>
        <end position="1009"/>
    </location>
</feature>
<protein>
    <recommendedName>
        <fullName evidence="12">Sm domain-containing protein</fullName>
    </recommendedName>
</protein>
<dbReference type="InterPro" id="IPR001163">
    <property type="entry name" value="Sm_dom_euk/arc"/>
</dbReference>
<dbReference type="SUPFAM" id="SSF81665">
    <property type="entry name" value="Calcium ATPase, transmembrane domain M"/>
    <property type="match status" value="1"/>
</dbReference>
<dbReference type="Gene3D" id="3.40.1110.10">
    <property type="entry name" value="Calcium-transporting ATPase, cytoplasmic domain N"/>
    <property type="match status" value="1"/>
</dbReference>
<feature type="transmembrane region" description="Helical" evidence="11">
    <location>
        <begin position="399"/>
        <end position="424"/>
    </location>
</feature>
<feature type="transmembrane region" description="Helical" evidence="11">
    <location>
        <begin position="1021"/>
        <end position="1040"/>
    </location>
</feature>
<dbReference type="Gene3D" id="2.30.30.100">
    <property type="match status" value="1"/>
</dbReference>
<dbReference type="SUPFAM" id="SSF81660">
    <property type="entry name" value="Metal cation-transporting ATPase, ATP-binding domain N"/>
    <property type="match status" value="1"/>
</dbReference>
<evidence type="ECO:0000256" key="7">
    <source>
        <dbReference type="ARBA" id="ARBA00022842"/>
    </source>
</evidence>
<keyword evidence="3 11" id="KW-0812">Transmembrane</keyword>
<feature type="transmembrane region" description="Helical" evidence="11">
    <location>
        <begin position="866"/>
        <end position="888"/>
    </location>
</feature>
<keyword evidence="6" id="KW-0067">ATP-binding</keyword>
<dbReference type="SFLD" id="SFLDS00003">
    <property type="entry name" value="Haloacid_Dehalogenase"/>
    <property type="match status" value="1"/>
</dbReference>
<feature type="transmembrane region" description="Helical" evidence="11">
    <location>
        <begin position="374"/>
        <end position="393"/>
    </location>
</feature>
<keyword evidence="5" id="KW-0547">Nucleotide-binding</keyword>
<dbReference type="Gene3D" id="3.40.50.1000">
    <property type="entry name" value="HAD superfamily/HAD-like"/>
    <property type="match status" value="1"/>
</dbReference>
<comment type="similarity">
    <text evidence="2">Belongs to the cation transport ATPase (P-type) (TC 3.A.3) family. Type V subfamily.</text>
</comment>
<dbReference type="InterPro" id="IPR010920">
    <property type="entry name" value="LSM_dom_sf"/>
</dbReference>
<dbReference type="SUPFAM" id="SSF81653">
    <property type="entry name" value="Calcium ATPase, transduction domain A"/>
    <property type="match status" value="1"/>
</dbReference>
<dbReference type="InterPro" id="IPR023214">
    <property type="entry name" value="HAD_sf"/>
</dbReference>
<feature type="domain" description="Sm" evidence="12">
    <location>
        <begin position="1174"/>
        <end position="1256"/>
    </location>
</feature>
<dbReference type="InterPro" id="IPR006544">
    <property type="entry name" value="P-type_TPase_V"/>
</dbReference>
<feature type="transmembrane region" description="Helical" evidence="11">
    <location>
        <begin position="934"/>
        <end position="956"/>
    </location>
</feature>
<comment type="subcellular location">
    <subcellularLocation>
        <location evidence="1">Membrane</location>
        <topology evidence="1">Multi-pass membrane protein</topology>
    </subcellularLocation>
</comment>
<dbReference type="SFLD" id="SFLDF00027">
    <property type="entry name" value="p-type_atpase"/>
    <property type="match status" value="1"/>
</dbReference>
<evidence type="ECO:0000256" key="10">
    <source>
        <dbReference type="ARBA" id="ARBA00023136"/>
    </source>
</evidence>
<dbReference type="InterPro" id="IPR059000">
    <property type="entry name" value="ATPase_P-type_domA"/>
</dbReference>
<feature type="transmembrane region" description="Helical" evidence="11">
    <location>
        <begin position="894"/>
        <end position="913"/>
    </location>
</feature>
<keyword evidence="8" id="KW-1278">Translocase</keyword>
<dbReference type="GO" id="GO:0016020">
    <property type="term" value="C:membrane"/>
    <property type="evidence" value="ECO:0007669"/>
    <property type="project" value="UniProtKB-SubCell"/>
</dbReference>
<dbReference type="SUPFAM" id="SSF56784">
    <property type="entry name" value="HAD-like"/>
    <property type="match status" value="1"/>
</dbReference>
<evidence type="ECO:0000313" key="13">
    <source>
        <dbReference type="EMBL" id="KAF4694461.1"/>
    </source>
</evidence>
<dbReference type="SFLD" id="SFLDG00002">
    <property type="entry name" value="C1.7:_P-type_atpase_like"/>
    <property type="match status" value="1"/>
</dbReference>
<name>A0A7J6PGE1_PEROL</name>
<dbReference type="InterPro" id="IPR023299">
    <property type="entry name" value="ATPase_P-typ_cyto_dom_N"/>
</dbReference>
<reference evidence="13 14" key="1">
    <citation type="submission" date="2020-04" db="EMBL/GenBank/DDBJ databases">
        <title>Perkinsus olseni comparative genomics.</title>
        <authorList>
            <person name="Bogema D.R."/>
        </authorList>
    </citation>
    <scope>NUCLEOTIDE SEQUENCE [LARGE SCALE GENOMIC DNA]</scope>
    <source>
        <strain evidence="13">00978-12</strain>
    </source>
</reference>
<dbReference type="InterPro" id="IPR023298">
    <property type="entry name" value="ATPase_P-typ_TM_dom_sf"/>
</dbReference>
<dbReference type="PRINTS" id="PR00119">
    <property type="entry name" value="CATATPASE"/>
</dbReference>
<comment type="caution">
    <text evidence="13">The sequence shown here is derived from an EMBL/GenBank/DDBJ whole genome shotgun (WGS) entry which is preliminary data.</text>
</comment>
<evidence type="ECO:0000256" key="2">
    <source>
        <dbReference type="ARBA" id="ARBA00006000"/>
    </source>
</evidence>
<dbReference type="GO" id="GO:0005524">
    <property type="term" value="F:ATP binding"/>
    <property type="evidence" value="ECO:0007669"/>
    <property type="project" value="UniProtKB-KW"/>
</dbReference>
<dbReference type="InterPro" id="IPR008250">
    <property type="entry name" value="ATPase_P-typ_transduc_dom_A_sf"/>
</dbReference>
<dbReference type="GO" id="GO:0046872">
    <property type="term" value="F:metal ion binding"/>
    <property type="evidence" value="ECO:0007669"/>
    <property type="project" value="UniProtKB-KW"/>
</dbReference>
<dbReference type="GO" id="GO:0140358">
    <property type="term" value="F:P-type transmembrane transporter activity"/>
    <property type="evidence" value="ECO:0007669"/>
    <property type="project" value="InterPro"/>
</dbReference>
<dbReference type="CDD" id="cd01730">
    <property type="entry name" value="LSm3"/>
    <property type="match status" value="1"/>
</dbReference>
<evidence type="ECO:0000256" key="1">
    <source>
        <dbReference type="ARBA" id="ARBA00004141"/>
    </source>
</evidence>
<dbReference type="Gene3D" id="2.70.150.10">
    <property type="entry name" value="Calcium-transporting ATPase, cytoplasmic transduction domain A"/>
    <property type="match status" value="1"/>
</dbReference>
<dbReference type="InterPro" id="IPR018303">
    <property type="entry name" value="ATPase_P-typ_P_site"/>
</dbReference>
<dbReference type="Pfam" id="PF00122">
    <property type="entry name" value="E1-E2_ATPase"/>
    <property type="match status" value="1"/>
</dbReference>
<dbReference type="GO" id="GO:0019829">
    <property type="term" value="F:ATPase-coupled monoatomic cation transmembrane transporter activity"/>
    <property type="evidence" value="ECO:0007669"/>
    <property type="project" value="TreeGrafter"/>
</dbReference>
<feature type="transmembrane region" description="Helical" evidence="11">
    <location>
        <begin position="1136"/>
        <end position="1162"/>
    </location>
</feature>
<sequence>MASFAVCTYFPEVAQAFGTDWDGIAGAFIISFAIFHAMAILLIEFYGTLVVTLMLPCSPAEASHLLIEEPVPVALDESGLVGPGDTGDEAAPSLLSRFLAAFNRLVAGYRRTRCRTLLRVHVDQKNGGQSVTYTCVRYRYDAVEDSFVPAAEGIKVSPSIARRRLLRGGLAHDECARLQRLIGSNEITVQLPTVFQSLVAEFSSVFYVIQSMGCWVDLGYYLWNVGALLLVVMLKKKLHELAQHDTDVVALRDGEWTTIRSTDVVMGDLLRVDEQQELVCDGFLLDGTAVLEESALTGEPMPVHKVAVDEGCKDFDRRNAVYAGTRCVQSSGSSDERAVMVVSAIGGLTTKGQMIRLVMFPEPVRFKYHDQLPLVYLGLFVYALLLSVAFFAFTHIGSWVVTILQVLIVVKETLNPMLPVAMVMGQTVAAKRLRNHHKIFCLQPERIPVAGKISVMVFDKTGTITKDGMELSAVLPVREGCFGKQEQLAQPSTPSTLAEPQPYGDGGSMVVVAGDLRLGLACCHSVVRLADGTLSGDQVELAMLNASGWKLSDSDEGPVVSSPDGACKLGIIRRMHFDRETMTSGCVIRSALDGQLTVYVKGSPESIRDTCRSDTLPHDYAKICADLAGQNFYVLALSCRRLPPRVALEEIAAMPREVLEKDLRLVGLLLFKNEVKPDSALAIDMLREGDVRSVVCTGDSPLTAIGISKEVGIIDTTRPVLLGDVDQQQRLVWSDPDQSSLQDIIPIKGVHQLVVTRKAWRYLYHEEPDKLEKYWYDILVYARMKPSDKVTVVKWYQSRKLVVGMCGDGGNDCGALRAAHAAMALSQAEASMVSPFSSCRDGCSLITVVDLIREGRACLATNLATYSYYIVYAFVLTLGRFAITAIGNFNVTEWVLITSDIVLSVVMSWAMTLSGPATKLAPYRPTASLIGWRTILACMIPILISYTCQALALILLRLPANADWYYFVNTRDLDVLPRDWMKKGDNYDAAALNLALMLMLATHAHSATHGGAFRKSILKNWSINLLYALFLAFIFVLVWTPPTTLSCIYRVNCDTGASIEAAGVPVVSQFSVGSVGGCFLGPQIHRYQQLGYPSWTPSPEEDCRPPALALEQLPWDSPEISTLGYDGPNNVFSTRYAIHFTVMLVAAIIITQVWVKVGLLGWAAGWIRRRKIDEPFELVKLSLDERIQVKCRGDRYLRGRLVAYDSHLNMVLSEVEEVIEPPVKEGVKPPKPIRRELDTIFVRGDGIILVNPPPAKR</sequence>
<organism evidence="13 14">
    <name type="scientific">Perkinsus olseni</name>
    <name type="common">Perkinsus atlanticus</name>
    <dbReference type="NCBI Taxonomy" id="32597"/>
    <lineage>
        <taxon>Eukaryota</taxon>
        <taxon>Sar</taxon>
        <taxon>Alveolata</taxon>
        <taxon>Perkinsozoa</taxon>
        <taxon>Perkinsea</taxon>
        <taxon>Perkinsida</taxon>
        <taxon>Perkinsidae</taxon>
        <taxon>Perkinsus</taxon>
    </lineage>
</organism>
<proteinExistence type="inferred from homology"/>
<evidence type="ECO:0000256" key="3">
    <source>
        <dbReference type="ARBA" id="ARBA00022692"/>
    </source>
</evidence>
<evidence type="ECO:0000259" key="12">
    <source>
        <dbReference type="PROSITE" id="PS52002"/>
    </source>
</evidence>
<dbReference type="EMBL" id="JABANP010000032">
    <property type="protein sequence ID" value="KAF4694461.1"/>
    <property type="molecule type" value="Genomic_DNA"/>
</dbReference>
<dbReference type="PROSITE" id="PS00154">
    <property type="entry name" value="ATPASE_E1_E2"/>
    <property type="match status" value="1"/>
</dbReference>
<evidence type="ECO:0000256" key="8">
    <source>
        <dbReference type="ARBA" id="ARBA00022967"/>
    </source>
</evidence>
<dbReference type="GO" id="GO:0003723">
    <property type="term" value="F:RNA binding"/>
    <property type="evidence" value="ECO:0007669"/>
    <property type="project" value="InterPro"/>
</dbReference>
<dbReference type="InterPro" id="IPR001757">
    <property type="entry name" value="P_typ_ATPase"/>
</dbReference>
<dbReference type="SUPFAM" id="SSF50182">
    <property type="entry name" value="Sm-like ribonucleoproteins"/>
    <property type="match status" value="1"/>
</dbReference>
<dbReference type="InterPro" id="IPR034105">
    <property type="entry name" value="Lsm3"/>
</dbReference>
<keyword evidence="9 11" id="KW-1133">Transmembrane helix</keyword>
<dbReference type="GO" id="GO:0016887">
    <property type="term" value="F:ATP hydrolysis activity"/>
    <property type="evidence" value="ECO:0007669"/>
    <property type="project" value="InterPro"/>
</dbReference>
<keyword evidence="4" id="KW-0479">Metal-binding</keyword>
<accession>A0A7J6PGE1</accession>
<dbReference type="InterPro" id="IPR047575">
    <property type="entry name" value="Sm"/>
</dbReference>
<evidence type="ECO:0000256" key="11">
    <source>
        <dbReference type="SAM" id="Phobius"/>
    </source>
</evidence>
<dbReference type="Pfam" id="PF01423">
    <property type="entry name" value="LSM"/>
    <property type="match status" value="1"/>
</dbReference>
<evidence type="ECO:0000256" key="6">
    <source>
        <dbReference type="ARBA" id="ARBA00022840"/>
    </source>
</evidence>
<dbReference type="PANTHER" id="PTHR45630">
    <property type="entry name" value="CATION-TRANSPORTING ATPASE-RELATED"/>
    <property type="match status" value="1"/>
</dbReference>
<dbReference type="OrthoDB" id="425043at2759"/>
<dbReference type="PROSITE" id="PS52002">
    <property type="entry name" value="SM"/>
    <property type="match status" value="1"/>
</dbReference>
<evidence type="ECO:0000313" key="14">
    <source>
        <dbReference type="Proteomes" id="UP000541610"/>
    </source>
</evidence>
<dbReference type="InterPro" id="IPR044492">
    <property type="entry name" value="P_typ_ATPase_HD_dom"/>
</dbReference>
<dbReference type="NCBIfam" id="TIGR01494">
    <property type="entry name" value="ATPase_P-type"/>
    <property type="match status" value="1"/>
</dbReference>
<dbReference type="GO" id="GO:0000398">
    <property type="term" value="P:mRNA splicing, via spliceosome"/>
    <property type="evidence" value="ECO:0007669"/>
    <property type="project" value="InterPro"/>
</dbReference>
<dbReference type="PANTHER" id="PTHR45630:SF11">
    <property type="entry name" value="CATION-TRANSPORTING P-TYPE ATPASE N-TERMINAL DOMAIN-CONTAINING PROTEIN"/>
    <property type="match status" value="1"/>
</dbReference>
<dbReference type="Proteomes" id="UP000541610">
    <property type="component" value="Unassembled WGS sequence"/>
</dbReference>